<dbReference type="Pfam" id="PF02146">
    <property type="entry name" value="SIR2"/>
    <property type="match status" value="1"/>
</dbReference>
<comment type="similarity">
    <text evidence="2 7">Belongs to the sirtuin family. Class I subfamily.</text>
</comment>
<feature type="domain" description="Deacetylase sirtuin-type" evidence="10">
    <location>
        <begin position="28"/>
        <end position="323"/>
    </location>
</feature>
<dbReference type="Gene3D" id="3.40.50.1220">
    <property type="entry name" value="TPP-binding domain"/>
    <property type="match status" value="1"/>
</dbReference>
<feature type="binding site" evidence="8">
    <location>
        <position position="166"/>
    </location>
    <ligand>
        <name>Zn(2+)</name>
        <dbReference type="ChEBI" id="CHEBI:29105"/>
    </ligand>
</feature>
<comment type="caution">
    <text evidence="11">The sequence shown here is derived from an EMBL/GenBank/DDBJ whole genome shotgun (WGS) entry which is preliminary data.</text>
</comment>
<feature type="binding site" evidence="8">
    <location>
        <position position="169"/>
    </location>
    <ligand>
        <name>Zn(2+)</name>
        <dbReference type="ChEBI" id="CHEBI:29105"/>
    </ligand>
</feature>
<accession>A0ABR2H5X3</accession>
<evidence type="ECO:0000256" key="7">
    <source>
        <dbReference type="PIRNR" id="PIRNR037938"/>
    </source>
</evidence>
<comment type="cofactor">
    <cofactor evidence="1 7">
        <name>Zn(2+)</name>
        <dbReference type="ChEBI" id="CHEBI:29105"/>
    </cofactor>
</comment>
<name>A0ABR2H5X3_9EUKA</name>
<dbReference type="InterPro" id="IPR026591">
    <property type="entry name" value="Sirtuin_cat_small_dom_sf"/>
</dbReference>
<keyword evidence="12" id="KW-1185">Reference proteome</keyword>
<evidence type="ECO:0000313" key="11">
    <source>
        <dbReference type="EMBL" id="KAK8841206.1"/>
    </source>
</evidence>
<evidence type="ECO:0000256" key="5">
    <source>
        <dbReference type="ARBA" id="ARBA00022833"/>
    </source>
</evidence>
<dbReference type="InterPro" id="IPR029035">
    <property type="entry name" value="DHS-like_NAD/FAD-binding_dom"/>
</dbReference>
<evidence type="ECO:0000256" key="3">
    <source>
        <dbReference type="ARBA" id="ARBA00022679"/>
    </source>
</evidence>
<evidence type="ECO:0000259" key="10">
    <source>
        <dbReference type="PROSITE" id="PS50305"/>
    </source>
</evidence>
<dbReference type="PIRSF" id="PIRSF037938">
    <property type="entry name" value="SIR2_euk"/>
    <property type="match status" value="1"/>
</dbReference>
<keyword evidence="6 7" id="KW-0520">NAD</keyword>
<evidence type="ECO:0000256" key="6">
    <source>
        <dbReference type="ARBA" id="ARBA00023027"/>
    </source>
</evidence>
<feature type="binding site" evidence="8">
    <location>
        <position position="193"/>
    </location>
    <ligand>
        <name>Zn(2+)</name>
        <dbReference type="ChEBI" id="CHEBI:29105"/>
    </ligand>
</feature>
<organism evidence="11 12">
    <name type="scientific">Tritrichomonas musculus</name>
    <dbReference type="NCBI Taxonomy" id="1915356"/>
    <lineage>
        <taxon>Eukaryota</taxon>
        <taxon>Metamonada</taxon>
        <taxon>Parabasalia</taxon>
        <taxon>Tritrichomonadida</taxon>
        <taxon>Tritrichomonadidae</taxon>
        <taxon>Tritrichomonas</taxon>
    </lineage>
</organism>
<proteinExistence type="inferred from homology"/>
<dbReference type="EC" id="2.3.1.286" evidence="7"/>
<evidence type="ECO:0000256" key="2">
    <source>
        <dbReference type="ARBA" id="ARBA00006924"/>
    </source>
</evidence>
<protein>
    <recommendedName>
        <fullName evidence="7">NAD-dependent protein deacetylase</fullName>
        <ecNumber evidence="7">2.3.1.286</ecNumber>
    </recommendedName>
</protein>
<reference evidence="11 12" key="1">
    <citation type="submission" date="2024-04" db="EMBL/GenBank/DDBJ databases">
        <title>Tritrichomonas musculus Genome.</title>
        <authorList>
            <person name="Alves-Ferreira E."/>
            <person name="Grigg M."/>
            <person name="Lorenzi H."/>
            <person name="Galac M."/>
        </authorList>
    </citation>
    <scope>NUCLEOTIDE SEQUENCE [LARGE SCALE GENOMIC DNA]</scope>
    <source>
        <strain evidence="11 12">EAF2021</strain>
    </source>
</reference>
<feature type="binding site" evidence="8">
    <location>
        <position position="190"/>
    </location>
    <ligand>
        <name>Zn(2+)</name>
        <dbReference type="ChEBI" id="CHEBI:29105"/>
    </ligand>
</feature>
<dbReference type="PANTHER" id="PTHR11085:SF6">
    <property type="entry name" value="NAD-DEPENDENT PROTEIN DEACETYLASE SIRTUIN-2"/>
    <property type="match status" value="1"/>
</dbReference>
<dbReference type="InterPro" id="IPR026590">
    <property type="entry name" value="Ssirtuin_cat_dom"/>
</dbReference>
<evidence type="ECO:0000256" key="8">
    <source>
        <dbReference type="PROSITE-ProRule" id="PRU00236"/>
    </source>
</evidence>
<keyword evidence="4 7" id="KW-0479">Metal-binding</keyword>
<dbReference type="PANTHER" id="PTHR11085">
    <property type="entry name" value="NAD-DEPENDENT PROTEIN DEACYLASE SIRTUIN-5, MITOCHONDRIAL-RELATED"/>
    <property type="match status" value="1"/>
</dbReference>
<sequence length="340" mass="38986">MSEPKKTKQEYSQPTQEDITKLKPDPVNGLTSLDIDGIANYIKNGYGKDIIVLQGAGISCAAGIPDFRTPGTGLYYNLQRFNLPEPECIFSIDYFTENPQPFYELAKETMPGKFKPTFAHYLPVILHRHNLLRRVYTQNIDGLERVAGVPADKIVECHGTYYTAHCIKCRAEFELKDIEEQMYKGIVPKCPHCEDGVIKPDIVFFGEGLPDRFFELLDKDFRECKLLIIIGTSLQVSPVNALPSKVSNDVPRVLINNVMVNSYKEHLKLETLQNGDKRLVDLCPAFKEEFYFKFNHVLNRRDIFLGGDCQKEVYELIKKLGWEDQYAAIVPEELYKKMEE</sequence>
<evidence type="ECO:0000313" key="12">
    <source>
        <dbReference type="Proteomes" id="UP001470230"/>
    </source>
</evidence>
<dbReference type="InterPro" id="IPR003000">
    <property type="entry name" value="Sirtuin"/>
</dbReference>
<dbReference type="SUPFAM" id="SSF52467">
    <property type="entry name" value="DHS-like NAD/FAD-binding domain"/>
    <property type="match status" value="1"/>
</dbReference>
<dbReference type="Gene3D" id="3.30.1600.10">
    <property type="entry name" value="SIR2/SIRT2 'Small Domain"/>
    <property type="match status" value="1"/>
</dbReference>
<dbReference type="InterPro" id="IPR017328">
    <property type="entry name" value="Sirtuin_class_I"/>
</dbReference>
<dbReference type="EMBL" id="JAPFFF010000042">
    <property type="protein sequence ID" value="KAK8841206.1"/>
    <property type="molecule type" value="Genomic_DNA"/>
</dbReference>
<keyword evidence="5 7" id="KW-0862">Zinc</keyword>
<feature type="active site" description="Proton acceptor" evidence="8">
    <location>
        <position position="158"/>
    </location>
</feature>
<dbReference type="PROSITE" id="PS50305">
    <property type="entry name" value="SIRTUIN"/>
    <property type="match status" value="1"/>
</dbReference>
<dbReference type="InterPro" id="IPR050134">
    <property type="entry name" value="NAD-dep_sirtuin_deacylases"/>
</dbReference>
<comment type="catalytic activity">
    <reaction evidence="7">
        <text>N(6)-acetyl-L-lysyl-[protein] + NAD(+) + H2O = 2''-O-acetyl-ADP-D-ribose + nicotinamide + L-lysyl-[protein]</text>
        <dbReference type="Rhea" id="RHEA:43636"/>
        <dbReference type="Rhea" id="RHEA-COMP:9752"/>
        <dbReference type="Rhea" id="RHEA-COMP:10731"/>
        <dbReference type="ChEBI" id="CHEBI:15377"/>
        <dbReference type="ChEBI" id="CHEBI:17154"/>
        <dbReference type="ChEBI" id="CHEBI:29969"/>
        <dbReference type="ChEBI" id="CHEBI:57540"/>
        <dbReference type="ChEBI" id="CHEBI:61930"/>
        <dbReference type="ChEBI" id="CHEBI:83767"/>
        <dbReference type="EC" id="2.3.1.286"/>
    </reaction>
</comment>
<feature type="region of interest" description="Disordered" evidence="9">
    <location>
        <begin position="1"/>
        <end position="23"/>
    </location>
</feature>
<evidence type="ECO:0000256" key="1">
    <source>
        <dbReference type="ARBA" id="ARBA00001947"/>
    </source>
</evidence>
<gene>
    <name evidence="11" type="ORF">M9Y10_027406</name>
</gene>
<evidence type="ECO:0000256" key="9">
    <source>
        <dbReference type="SAM" id="MobiDB-lite"/>
    </source>
</evidence>
<keyword evidence="3 7" id="KW-0808">Transferase</keyword>
<dbReference type="Proteomes" id="UP001470230">
    <property type="component" value="Unassembled WGS sequence"/>
</dbReference>
<evidence type="ECO:0000256" key="4">
    <source>
        <dbReference type="ARBA" id="ARBA00022723"/>
    </source>
</evidence>